<evidence type="ECO:0000313" key="1">
    <source>
        <dbReference type="EMBL" id="KGF50365.1"/>
    </source>
</evidence>
<dbReference type="Proteomes" id="UP000029538">
    <property type="component" value="Unassembled WGS sequence"/>
</dbReference>
<reference evidence="1 2" key="1">
    <citation type="submission" date="2014-07" db="EMBL/GenBank/DDBJ databases">
        <authorList>
            <person name="McCorrison J."/>
            <person name="Sanka R."/>
            <person name="Torralba M."/>
            <person name="Gillis M."/>
            <person name="Haft D.H."/>
            <person name="Methe B."/>
            <person name="Sutton G."/>
            <person name="Nelson K.E."/>
        </authorList>
    </citation>
    <scope>NUCLEOTIDE SEQUENCE [LARGE SCALE GENOMIC DNA]</scope>
    <source>
        <strain evidence="1 2">DNF00882</strain>
    </source>
</reference>
<dbReference type="AlphaFoldDB" id="A0A096AUD2"/>
<sequence length="59" mass="6769">MIHVRDGEPYIIFKGKPFYPYDGLYIGTSERFFRGGLRDISRCIKSCSHDAAVVVLEDE</sequence>
<protein>
    <submittedName>
        <fullName evidence="1">Uncharacterized protein</fullName>
    </submittedName>
</protein>
<dbReference type="EMBL" id="JRNR01000004">
    <property type="protein sequence ID" value="KGF50365.1"/>
    <property type="molecule type" value="Genomic_DNA"/>
</dbReference>
<accession>A0A096AUD2</accession>
<organism evidence="1 2">
    <name type="scientific">Prevotella disiens DNF00882</name>
    <dbReference type="NCBI Taxonomy" id="1401075"/>
    <lineage>
        <taxon>Bacteria</taxon>
        <taxon>Pseudomonadati</taxon>
        <taxon>Bacteroidota</taxon>
        <taxon>Bacteroidia</taxon>
        <taxon>Bacteroidales</taxon>
        <taxon>Prevotellaceae</taxon>
        <taxon>Prevotella</taxon>
    </lineage>
</organism>
<evidence type="ECO:0000313" key="2">
    <source>
        <dbReference type="Proteomes" id="UP000029538"/>
    </source>
</evidence>
<comment type="caution">
    <text evidence="1">The sequence shown here is derived from an EMBL/GenBank/DDBJ whole genome shotgun (WGS) entry which is preliminary data.</text>
</comment>
<proteinExistence type="predicted"/>
<name>A0A096AUD2_9BACT</name>
<gene>
    <name evidence="1" type="ORF">HMPREF0654_01415</name>
</gene>